<keyword evidence="5 13" id="KW-0812">Transmembrane</keyword>
<dbReference type="InterPro" id="IPR011009">
    <property type="entry name" value="Kinase-like_dom_sf"/>
</dbReference>
<dbReference type="SUPFAM" id="SSF56112">
    <property type="entry name" value="Protein kinase-like (PK-like)"/>
    <property type="match status" value="1"/>
</dbReference>
<evidence type="ECO:0000256" key="2">
    <source>
        <dbReference type="ARBA" id="ARBA00009605"/>
    </source>
</evidence>
<dbReference type="GO" id="GO:0043235">
    <property type="term" value="C:receptor complex"/>
    <property type="evidence" value="ECO:0007669"/>
    <property type="project" value="TreeGrafter"/>
</dbReference>
<dbReference type="InterPro" id="IPR008271">
    <property type="entry name" value="Ser/Thr_kinase_AS"/>
</dbReference>
<dbReference type="GO" id="GO:0071363">
    <property type="term" value="P:cellular response to growth factor stimulus"/>
    <property type="evidence" value="ECO:0007669"/>
    <property type="project" value="TreeGrafter"/>
</dbReference>
<evidence type="ECO:0000256" key="3">
    <source>
        <dbReference type="ARBA" id="ARBA00022527"/>
    </source>
</evidence>
<feature type="region of interest" description="Disordered" evidence="14">
    <location>
        <begin position="854"/>
        <end position="884"/>
    </location>
</feature>
<keyword evidence="13" id="KW-0479">Metal-binding</keyword>
<keyword evidence="12 13" id="KW-0675">Receptor</keyword>
<keyword evidence="10 13" id="KW-1133">Transmembrane helix</keyword>
<dbReference type="GO" id="GO:0005524">
    <property type="term" value="F:ATP binding"/>
    <property type="evidence" value="ECO:0007669"/>
    <property type="project" value="UniProtKB-UniRule"/>
</dbReference>
<sequence length="884" mass="100460">MVWELRSNWTIRICYLLLGISLIVIRIEANLADFGIPSSDIFTTEKPRHKFQDQYTLHLDLTKEEKQLGVKLDEDGKKYILCLVNGTHSATINTSLLTESEKSVRCYAEGSKQIPACIAVFKVVDNADEHGNQSEKPISEEHIIHRGCWGYYDEIVGECSFDDEKNGENPAKCATPRIGSTDSNGWHHCCCRSTNCNQLVYLLPPDKRDTTLFVDQEQLDYSKNEFLFWFLPRLLIPICLSLDKLVVATDTKEKLLDDLIGGGATDDLDINEFTSIARGRFGEVFRGEWKRPQGRMIVAIKQHFANDKCSVESYKTEKGIYEILRVQKHEFILQFLGYDDKQDRLWIITEYMENHSLFDHLKDFQYVPVRALKMCIEIMSAVSYLHSEEYENGATVKPMIVHRDIKSKNIFIRHDLTICLGDFGLACKYEHGSTNKTEFPLVGTRRYMAPEVLEAAQEFTSSAFKQIDVYATALVLWEILSRTEAEDEGSVPEYKMPFEEEVGVVPTLGDMRMIVVGRKTRPEFRMELLMTQILVEMSNVVTEMWETEADARITARNALEKLLGIAKRRGYRMHALKTGVGAKRWFPDRRHLESIVELEDNDVEEDLYKIPEPEIIEIEDDPSIWREAIPVGINPRTVLHKLPDGPAPTSLPPPRQPNSALANRAVSGLPNRAQIAKRKQEPVKAVSIDNILNDQSMTMSYILAREPGTTIMKTKISAAQAEEMPQDIEENKTIPNEHVKAEMEESTSTHSTQSSVPEDPAIFSSSATSSQSEENGVVKHSYAAMHRAKEPASTIVQTINEEVESRKSPLIEEVPFIQPEKEHRNGNAYIYIGKCETTEETVDLDQAERPLLNDSCRNSANKKKKKGHKNRNRSNTVGIEMVPL</sequence>
<dbReference type="EMBL" id="LIAE01008457">
    <property type="protein sequence ID" value="PAV73920.1"/>
    <property type="molecule type" value="Genomic_DNA"/>
</dbReference>
<evidence type="ECO:0000313" key="17">
    <source>
        <dbReference type="Proteomes" id="UP000218231"/>
    </source>
</evidence>
<keyword evidence="9 13" id="KW-0067">ATP-binding</keyword>
<evidence type="ECO:0000256" key="10">
    <source>
        <dbReference type="ARBA" id="ARBA00022989"/>
    </source>
</evidence>
<dbReference type="InterPro" id="IPR000333">
    <property type="entry name" value="TGFB_receptor"/>
</dbReference>
<accession>A0A2A2KJ71</accession>
<dbReference type="PROSITE" id="PS50011">
    <property type="entry name" value="PROTEIN_KINASE_DOM"/>
    <property type="match status" value="1"/>
</dbReference>
<evidence type="ECO:0000256" key="5">
    <source>
        <dbReference type="ARBA" id="ARBA00022692"/>
    </source>
</evidence>
<keyword evidence="13" id="KW-0460">Magnesium</keyword>
<evidence type="ECO:0000256" key="8">
    <source>
        <dbReference type="ARBA" id="ARBA00022777"/>
    </source>
</evidence>
<feature type="compositionally biased region" description="Basic residues" evidence="14">
    <location>
        <begin position="860"/>
        <end position="872"/>
    </location>
</feature>
<evidence type="ECO:0000256" key="11">
    <source>
        <dbReference type="ARBA" id="ARBA00023136"/>
    </source>
</evidence>
<dbReference type="Gene3D" id="1.10.510.10">
    <property type="entry name" value="Transferase(Phosphotransferase) domain 1"/>
    <property type="match status" value="1"/>
</dbReference>
<evidence type="ECO:0000256" key="12">
    <source>
        <dbReference type="ARBA" id="ARBA00023170"/>
    </source>
</evidence>
<comment type="similarity">
    <text evidence="2 13">Belongs to the protein kinase superfamily. TKL Ser/Thr protein kinase family. TGFB receptor subfamily.</text>
</comment>
<evidence type="ECO:0000256" key="1">
    <source>
        <dbReference type="ARBA" id="ARBA00004479"/>
    </source>
</evidence>
<dbReference type="GO" id="GO:0005886">
    <property type="term" value="C:plasma membrane"/>
    <property type="evidence" value="ECO:0007669"/>
    <property type="project" value="TreeGrafter"/>
</dbReference>
<keyword evidence="4 13" id="KW-0808">Transferase</keyword>
<evidence type="ECO:0000256" key="13">
    <source>
        <dbReference type="RuleBase" id="RU361271"/>
    </source>
</evidence>
<feature type="domain" description="Protein kinase" evidence="15">
    <location>
        <begin position="270"/>
        <end position="563"/>
    </location>
</feature>
<proteinExistence type="inferred from homology"/>
<evidence type="ECO:0000256" key="7">
    <source>
        <dbReference type="ARBA" id="ARBA00022741"/>
    </source>
</evidence>
<dbReference type="OrthoDB" id="547665at2759"/>
<keyword evidence="11 13" id="KW-0472">Membrane</keyword>
<comment type="cofactor">
    <cofactor evidence="13">
        <name>Mg(2+)</name>
        <dbReference type="ChEBI" id="CHEBI:18420"/>
    </cofactor>
    <cofactor evidence="13">
        <name>Mn(2+)</name>
        <dbReference type="ChEBI" id="CHEBI:29035"/>
    </cofactor>
</comment>
<protein>
    <recommendedName>
        <fullName evidence="13">Serine/threonine-protein kinase receptor</fullName>
        <ecNumber evidence="13">2.7.11.30</ecNumber>
    </recommendedName>
</protein>
<organism evidence="16 17">
    <name type="scientific">Diploscapter pachys</name>
    <dbReference type="NCBI Taxonomy" id="2018661"/>
    <lineage>
        <taxon>Eukaryota</taxon>
        <taxon>Metazoa</taxon>
        <taxon>Ecdysozoa</taxon>
        <taxon>Nematoda</taxon>
        <taxon>Chromadorea</taxon>
        <taxon>Rhabditida</taxon>
        <taxon>Rhabditina</taxon>
        <taxon>Rhabditomorpha</taxon>
        <taxon>Rhabditoidea</taxon>
        <taxon>Rhabditidae</taxon>
        <taxon>Diploscapter</taxon>
    </lineage>
</organism>
<comment type="subcellular location">
    <subcellularLocation>
        <location evidence="1 13">Membrane</location>
        <topology evidence="1 13">Single-pass type I membrane protein</topology>
    </subcellularLocation>
</comment>
<feature type="compositionally biased region" description="Low complexity" evidence="14">
    <location>
        <begin position="746"/>
        <end position="755"/>
    </location>
</feature>
<dbReference type="Pfam" id="PF00069">
    <property type="entry name" value="Pkinase"/>
    <property type="match status" value="1"/>
</dbReference>
<dbReference type="AlphaFoldDB" id="A0A2A2KJ71"/>
<keyword evidence="17" id="KW-1185">Reference proteome</keyword>
<dbReference type="Proteomes" id="UP000218231">
    <property type="component" value="Unassembled WGS sequence"/>
</dbReference>
<dbReference type="EC" id="2.7.11.30" evidence="13"/>
<dbReference type="SMART" id="SM00220">
    <property type="entry name" value="S_TKc"/>
    <property type="match status" value="1"/>
</dbReference>
<evidence type="ECO:0000259" key="15">
    <source>
        <dbReference type="PROSITE" id="PS50011"/>
    </source>
</evidence>
<keyword evidence="8 13" id="KW-0418">Kinase</keyword>
<keyword evidence="7 13" id="KW-0547">Nucleotide-binding</keyword>
<dbReference type="PANTHER" id="PTHR23255">
    <property type="entry name" value="TRANSFORMING GROWTH FACTOR-BETA RECEPTOR TYPE I AND II"/>
    <property type="match status" value="1"/>
</dbReference>
<dbReference type="Gene3D" id="3.30.200.20">
    <property type="entry name" value="Phosphorylase Kinase, domain 1"/>
    <property type="match status" value="1"/>
</dbReference>
<feature type="region of interest" description="Disordered" evidence="14">
    <location>
        <begin position="741"/>
        <end position="777"/>
    </location>
</feature>
<feature type="transmembrane region" description="Helical" evidence="13">
    <location>
        <begin position="9"/>
        <end position="27"/>
    </location>
</feature>
<keyword evidence="6" id="KW-0732">Signal</keyword>
<evidence type="ECO:0000256" key="6">
    <source>
        <dbReference type="ARBA" id="ARBA00022729"/>
    </source>
</evidence>
<dbReference type="PROSITE" id="PS00108">
    <property type="entry name" value="PROTEIN_KINASE_ST"/>
    <property type="match status" value="1"/>
</dbReference>
<evidence type="ECO:0000256" key="9">
    <source>
        <dbReference type="ARBA" id="ARBA00022840"/>
    </source>
</evidence>
<dbReference type="GO" id="GO:0004675">
    <property type="term" value="F:transmembrane receptor protein serine/threonine kinase activity"/>
    <property type="evidence" value="ECO:0007669"/>
    <property type="project" value="UniProtKB-EC"/>
</dbReference>
<comment type="caution">
    <text evidence="16">The sequence shown here is derived from an EMBL/GenBank/DDBJ whole genome shotgun (WGS) entry which is preliminary data.</text>
</comment>
<keyword evidence="3 13" id="KW-0723">Serine/threonine-protein kinase</keyword>
<dbReference type="PANTHER" id="PTHR23255:SF72">
    <property type="entry name" value="RECEPTOR PROTEIN SERINE_THREONINE KINASE"/>
    <property type="match status" value="1"/>
</dbReference>
<name>A0A2A2KJ71_9BILA</name>
<evidence type="ECO:0000256" key="14">
    <source>
        <dbReference type="SAM" id="MobiDB-lite"/>
    </source>
</evidence>
<comment type="catalytic activity">
    <reaction evidence="13">
        <text>L-threonyl-[receptor-protein] + ATP = O-phospho-L-threonyl-[receptor-protein] + ADP + H(+)</text>
        <dbReference type="Rhea" id="RHEA:44880"/>
        <dbReference type="Rhea" id="RHEA-COMP:11024"/>
        <dbReference type="Rhea" id="RHEA-COMP:11025"/>
        <dbReference type="ChEBI" id="CHEBI:15378"/>
        <dbReference type="ChEBI" id="CHEBI:30013"/>
        <dbReference type="ChEBI" id="CHEBI:30616"/>
        <dbReference type="ChEBI" id="CHEBI:61977"/>
        <dbReference type="ChEBI" id="CHEBI:456216"/>
        <dbReference type="EC" id="2.7.11.30"/>
    </reaction>
</comment>
<reference evidence="16 17" key="1">
    <citation type="journal article" date="2017" name="Curr. Biol.">
        <title>Genome architecture and evolution of a unichromosomal asexual nematode.</title>
        <authorList>
            <person name="Fradin H."/>
            <person name="Zegar C."/>
            <person name="Gutwein M."/>
            <person name="Lucas J."/>
            <person name="Kovtun M."/>
            <person name="Corcoran D."/>
            <person name="Baugh L.R."/>
            <person name="Kiontke K."/>
            <person name="Gunsalus K."/>
            <person name="Fitch D.H."/>
            <person name="Piano F."/>
        </authorList>
    </citation>
    <scope>NUCLEOTIDE SEQUENCE [LARGE SCALE GENOMIC DNA]</scope>
    <source>
        <strain evidence="16">PF1309</strain>
    </source>
</reference>
<dbReference type="STRING" id="2018661.A0A2A2KJ71"/>
<keyword evidence="13" id="KW-0464">Manganese</keyword>
<dbReference type="InterPro" id="IPR000719">
    <property type="entry name" value="Prot_kinase_dom"/>
</dbReference>
<evidence type="ECO:0000256" key="4">
    <source>
        <dbReference type="ARBA" id="ARBA00022679"/>
    </source>
</evidence>
<evidence type="ECO:0000313" key="16">
    <source>
        <dbReference type="EMBL" id="PAV73920.1"/>
    </source>
</evidence>
<gene>
    <name evidence="16" type="ORF">WR25_07721</name>
</gene>
<dbReference type="GO" id="GO:0046872">
    <property type="term" value="F:metal ion binding"/>
    <property type="evidence" value="ECO:0007669"/>
    <property type="project" value="UniProtKB-KW"/>
</dbReference>
<dbReference type="PRINTS" id="PR00653">
    <property type="entry name" value="ACTIVIN2R"/>
</dbReference>